<keyword evidence="1 2" id="KW-0597">Phosphoprotein</keyword>
<dbReference type="SMART" id="SM00448">
    <property type="entry name" value="REC"/>
    <property type="match status" value="1"/>
</dbReference>
<protein>
    <recommendedName>
        <fullName evidence="3">Response regulatory domain-containing protein</fullName>
    </recommendedName>
</protein>
<dbReference type="InterPro" id="IPR001789">
    <property type="entry name" value="Sig_transdc_resp-reg_receiver"/>
</dbReference>
<evidence type="ECO:0000256" key="1">
    <source>
        <dbReference type="ARBA" id="ARBA00022553"/>
    </source>
</evidence>
<proteinExistence type="predicted"/>
<dbReference type="Gene3D" id="3.40.50.2300">
    <property type="match status" value="1"/>
</dbReference>
<sequence>MEPGKKALILVIEDELPLLSAIQKKLELSGFETRTAQDGSRALGILKDLPKPPSLIWLDYYLPAMSGLEFLTKIKADPKLAGIPVFVVSNTAGPDKVNAMIALGAQKYFLKAEKRLEEIVEEIRQYLNKGGT</sequence>
<dbReference type="Proteomes" id="UP000179233">
    <property type="component" value="Unassembled WGS sequence"/>
</dbReference>
<evidence type="ECO:0000313" key="5">
    <source>
        <dbReference type="Proteomes" id="UP000179233"/>
    </source>
</evidence>
<name>A0A1G1VTN0_9BACT</name>
<dbReference type="PANTHER" id="PTHR44591:SF3">
    <property type="entry name" value="RESPONSE REGULATORY DOMAIN-CONTAINING PROTEIN"/>
    <property type="match status" value="1"/>
</dbReference>
<gene>
    <name evidence="4" type="ORF">A2786_04650</name>
</gene>
<dbReference type="EMBL" id="MHCJ01000003">
    <property type="protein sequence ID" value="OGY18755.1"/>
    <property type="molecule type" value="Genomic_DNA"/>
</dbReference>
<reference evidence="4 5" key="1">
    <citation type="journal article" date="2016" name="Nat. Commun.">
        <title>Thousands of microbial genomes shed light on interconnected biogeochemical processes in an aquifer system.</title>
        <authorList>
            <person name="Anantharaman K."/>
            <person name="Brown C.T."/>
            <person name="Hug L.A."/>
            <person name="Sharon I."/>
            <person name="Castelle C.J."/>
            <person name="Probst A.J."/>
            <person name="Thomas B.C."/>
            <person name="Singh A."/>
            <person name="Wilkins M.J."/>
            <person name="Karaoz U."/>
            <person name="Brodie E.L."/>
            <person name="Williams K.H."/>
            <person name="Hubbard S.S."/>
            <person name="Banfield J.F."/>
        </authorList>
    </citation>
    <scope>NUCLEOTIDE SEQUENCE [LARGE SCALE GENOMIC DNA]</scope>
</reference>
<dbReference type="GO" id="GO:0000160">
    <property type="term" value="P:phosphorelay signal transduction system"/>
    <property type="evidence" value="ECO:0007669"/>
    <property type="project" value="InterPro"/>
</dbReference>
<dbReference type="CDD" id="cd00156">
    <property type="entry name" value="REC"/>
    <property type="match status" value="1"/>
</dbReference>
<evidence type="ECO:0000313" key="4">
    <source>
        <dbReference type="EMBL" id="OGY18755.1"/>
    </source>
</evidence>
<dbReference type="Pfam" id="PF00072">
    <property type="entry name" value="Response_reg"/>
    <property type="match status" value="1"/>
</dbReference>
<feature type="domain" description="Response regulatory" evidence="3">
    <location>
        <begin position="8"/>
        <end position="126"/>
    </location>
</feature>
<dbReference type="InterPro" id="IPR011006">
    <property type="entry name" value="CheY-like_superfamily"/>
</dbReference>
<dbReference type="SUPFAM" id="SSF52172">
    <property type="entry name" value="CheY-like"/>
    <property type="match status" value="1"/>
</dbReference>
<evidence type="ECO:0000259" key="3">
    <source>
        <dbReference type="PROSITE" id="PS50110"/>
    </source>
</evidence>
<dbReference type="PANTHER" id="PTHR44591">
    <property type="entry name" value="STRESS RESPONSE REGULATOR PROTEIN 1"/>
    <property type="match status" value="1"/>
</dbReference>
<dbReference type="InterPro" id="IPR050595">
    <property type="entry name" value="Bact_response_regulator"/>
</dbReference>
<comment type="caution">
    <text evidence="4">The sequence shown here is derived from an EMBL/GenBank/DDBJ whole genome shotgun (WGS) entry which is preliminary data.</text>
</comment>
<dbReference type="AlphaFoldDB" id="A0A1G1VTN0"/>
<dbReference type="PROSITE" id="PS50110">
    <property type="entry name" value="RESPONSE_REGULATORY"/>
    <property type="match status" value="1"/>
</dbReference>
<evidence type="ECO:0000256" key="2">
    <source>
        <dbReference type="PROSITE-ProRule" id="PRU00169"/>
    </source>
</evidence>
<accession>A0A1G1VTN0</accession>
<organism evidence="4 5">
    <name type="scientific">Candidatus Chisholmbacteria bacterium RIFCSPHIGHO2_01_FULL_52_32</name>
    <dbReference type="NCBI Taxonomy" id="1797591"/>
    <lineage>
        <taxon>Bacteria</taxon>
        <taxon>Candidatus Chisholmiibacteriota</taxon>
    </lineage>
</organism>
<feature type="modified residue" description="4-aspartylphosphate" evidence="2">
    <location>
        <position position="59"/>
    </location>
</feature>